<reference evidence="2 3" key="1">
    <citation type="submission" date="2015-07" db="EMBL/GenBank/DDBJ databases">
        <title>Genome sequence of Levilinea saccharolytica DSM 16555.</title>
        <authorList>
            <person name="Hemp J."/>
            <person name="Ward L.M."/>
            <person name="Pace L.A."/>
            <person name="Fischer W.W."/>
        </authorList>
    </citation>
    <scope>NUCLEOTIDE SEQUENCE [LARGE SCALE GENOMIC DNA]</scope>
    <source>
        <strain evidence="2 3">KIBI-1</strain>
    </source>
</reference>
<dbReference type="EMBL" id="LGCM01000035">
    <property type="protein sequence ID" value="KPL81848.1"/>
    <property type="molecule type" value="Genomic_DNA"/>
</dbReference>
<evidence type="ECO:0000313" key="3">
    <source>
        <dbReference type="Proteomes" id="UP000050501"/>
    </source>
</evidence>
<feature type="compositionally biased region" description="Basic and acidic residues" evidence="1">
    <location>
        <begin position="1"/>
        <end position="14"/>
    </location>
</feature>
<gene>
    <name evidence="2" type="ORF">ADN01_09755</name>
</gene>
<evidence type="ECO:0000256" key="1">
    <source>
        <dbReference type="SAM" id="MobiDB-lite"/>
    </source>
</evidence>
<proteinExistence type="predicted"/>
<evidence type="ECO:0000313" key="2">
    <source>
        <dbReference type="EMBL" id="KPL81848.1"/>
    </source>
</evidence>
<comment type="caution">
    <text evidence="2">The sequence shown here is derived from an EMBL/GenBank/DDBJ whole genome shotgun (WGS) entry which is preliminary data.</text>
</comment>
<dbReference type="Proteomes" id="UP000050501">
    <property type="component" value="Unassembled WGS sequence"/>
</dbReference>
<protein>
    <submittedName>
        <fullName evidence="2">Uncharacterized protein</fullName>
    </submittedName>
</protein>
<accession>A0A0P6Y960</accession>
<keyword evidence="3" id="KW-1185">Reference proteome</keyword>
<sequence length="122" mass="13188">MHPTDARPQVEAELQHAQSARSAGDEGRARVCARRAAGAAARSYLSCLGLPAAPSVMDNLHLLSSRADLPARIQTGIQRLLLRVDADYRLPDEIDLIQEARLVCAHLLENTPCSPGEPHPHA</sequence>
<organism evidence="2 3">
    <name type="scientific">Levilinea saccharolytica</name>
    <dbReference type="NCBI Taxonomy" id="229921"/>
    <lineage>
        <taxon>Bacteria</taxon>
        <taxon>Bacillati</taxon>
        <taxon>Chloroflexota</taxon>
        <taxon>Anaerolineae</taxon>
        <taxon>Anaerolineales</taxon>
        <taxon>Anaerolineaceae</taxon>
        <taxon>Levilinea</taxon>
    </lineage>
</organism>
<dbReference type="RefSeq" id="WP_062418090.1">
    <property type="nucleotide sequence ID" value="NZ_DF967974.1"/>
</dbReference>
<feature type="region of interest" description="Disordered" evidence="1">
    <location>
        <begin position="1"/>
        <end position="28"/>
    </location>
</feature>
<name>A0A0P6Y960_9CHLR</name>
<dbReference type="AlphaFoldDB" id="A0A0P6Y960"/>